<proteinExistence type="predicted"/>
<name>A0ABY0JM09_9ENTR</name>
<organism evidence="1 2">
    <name type="scientific">Citrobacter europaeus</name>
    <dbReference type="NCBI Taxonomy" id="1914243"/>
    <lineage>
        <taxon>Bacteria</taxon>
        <taxon>Pseudomonadati</taxon>
        <taxon>Pseudomonadota</taxon>
        <taxon>Gammaproteobacteria</taxon>
        <taxon>Enterobacterales</taxon>
        <taxon>Enterobacteriaceae</taxon>
        <taxon>Citrobacter</taxon>
    </lineage>
</organism>
<sequence>MESITQKAGYQLKRYIRPERLQLFVGRISVAPSGIALA</sequence>
<dbReference type="EMBL" id="FLUX01000011">
    <property type="protein sequence ID" value="SBW24022.1"/>
    <property type="molecule type" value="Genomic_DNA"/>
</dbReference>
<comment type="caution">
    <text evidence="1">The sequence shown here is derived from an EMBL/GenBank/DDBJ whole genome shotgun (WGS) entry which is preliminary data.</text>
</comment>
<accession>A0ABY0JM09</accession>
<reference evidence="1 2" key="1">
    <citation type="submission" date="2016-04" db="EMBL/GenBank/DDBJ databases">
        <authorList>
            <person name="Mornico D."/>
        </authorList>
    </citation>
    <scope>NUCLEOTIDE SEQUENCE [LARGE SCALE GENOMIC DNA]</scope>
    <source>
        <strain evidence="1 2">A121</strain>
    </source>
</reference>
<evidence type="ECO:0000313" key="2">
    <source>
        <dbReference type="Proteomes" id="UP000195338"/>
    </source>
</evidence>
<protein>
    <submittedName>
        <fullName evidence="1">Uncharacterized protein</fullName>
    </submittedName>
</protein>
<evidence type="ECO:0000313" key="1">
    <source>
        <dbReference type="EMBL" id="SBW24022.1"/>
    </source>
</evidence>
<dbReference type="Proteomes" id="UP000195338">
    <property type="component" value="Unassembled WGS sequence"/>
</dbReference>
<gene>
    <name evidence="1" type="ORF">BN4901_1444</name>
</gene>
<keyword evidence="2" id="KW-1185">Reference proteome</keyword>